<evidence type="ECO:0000313" key="2">
    <source>
        <dbReference type="Proteomes" id="UP000807353"/>
    </source>
</evidence>
<name>A0A9P6CBW9_9AGAR</name>
<dbReference type="AlphaFoldDB" id="A0A9P6CBW9"/>
<proteinExistence type="predicted"/>
<dbReference type="PANTHER" id="PTHR48100:SF1">
    <property type="entry name" value="HISTIDINE PHOSPHATASE FAMILY PROTEIN-RELATED"/>
    <property type="match status" value="1"/>
</dbReference>
<keyword evidence="2" id="KW-1185">Reference proteome</keyword>
<sequence>MRNITYDTVLGYFAQDDVLATGLPALYRYLQDGNTKYKVFFFGRHGEGFHNVGLAKYQRPAWPEYWARLNGDGEIVWGPDPELTAIGISQAVTVNDEWKAEFPFGIPLPEKLYTSPLTRAMKTCEVTFEGILPDDKRRAVVVENCRERHGLHTCDKRRTKSYIQQAFPLFDVEPGLTEHDTLWDEHSREEMTGPAERAKKVLDHIFENDNETFVSVTAHILIIHGFLQCVGRALYEIPTGGVLPVIVKAVHSS</sequence>
<dbReference type="InterPro" id="IPR029033">
    <property type="entry name" value="His_PPase_superfam"/>
</dbReference>
<evidence type="ECO:0000313" key="1">
    <source>
        <dbReference type="EMBL" id="KAF9459982.1"/>
    </source>
</evidence>
<dbReference type="Gene3D" id="3.40.50.1240">
    <property type="entry name" value="Phosphoglycerate mutase-like"/>
    <property type="match status" value="1"/>
</dbReference>
<dbReference type="GO" id="GO:0005737">
    <property type="term" value="C:cytoplasm"/>
    <property type="evidence" value="ECO:0007669"/>
    <property type="project" value="TreeGrafter"/>
</dbReference>
<accession>A0A9P6CBW9</accession>
<dbReference type="EMBL" id="MU150307">
    <property type="protein sequence ID" value="KAF9459982.1"/>
    <property type="molecule type" value="Genomic_DNA"/>
</dbReference>
<dbReference type="PANTHER" id="PTHR48100">
    <property type="entry name" value="BROAD-SPECIFICITY PHOSPHATASE YOR283W-RELATED"/>
    <property type="match status" value="1"/>
</dbReference>
<dbReference type="InterPro" id="IPR050275">
    <property type="entry name" value="PGM_Phosphatase"/>
</dbReference>
<dbReference type="OrthoDB" id="496981at2759"/>
<protein>
    <submittedName>
        <fullName evidence="1">Phosphoglycerate mutase-like protein</fullName>
    </submittedName>
</protein>
<dbReference type="SUPFAM" id="SSF53254">
    <property type="entry name" value="Phosphoglycerate mutase-like"/>
    <property type="match status" value="1"/>
</dbReference>
<dbReference type="Pfam" id="PF00300">
    <property type="entry name" value="His_Phos_1"/>
    <property type="match status" value="1"/>
</dbReference>
<dbReference type="InterPro" id="IPR013078">
    <property type="entry name" value="His_Pase_superF_clade-1"/>
</dbReference>
<reference evidence="1" key="1">
    <citation type="submission" date="2020-11" db="EMBL/GenBank/DDBJ databases">
        <authorList>
            <consortium name="DOE Joint Genome Institute"/>
            <person name="Ahrendt S."/>
            <person name="Riley R."/>
            <person name="Andreopoulos W."/>
            <person name="Labutti K."/>
            <person name="Pangilinan J."/>
            <person name="Ruiz-Duenas F.J."/>
            <person name="Barrasa J.M."/>
            <person name="Sanchez-Garcia M."/>
            <person name="Camarero S."/>
            <person name="Miyauchi S."/>
            <person name="Serrano A."/>
            <person name="Linde D."/>
            <person name="Babiker R."/>
            <person name="Drula E."/>
            <person name="Ayuso-Fernandez I."/>
            <person name="Pacheco R."/>
            <person name="Padilla G."/>
            <person name="Ferreira P."/>
            <person name="Barriuso J."/>
            <person name="Kellner H."/>
            <person name="Castanera R."/>
            <person name="Alfaro M."/>
            <person name="Ramirez L."/>
            <person name="Pisabarro A.G."/>
            <person name="Kuo A."/>
            <person name="Tritt A."/>
            <person name="Lipzen A."/>
            <person name="He G."/>
            <person name="Yan M."/>
            <person name="Ng V."/>
            <person name="Cullen D."/>
            <person name="Martin F."/>
            <person name="Rosso M.-N."/>
            <person name="Henrissat B."/>
            <person name="Hibbett D."/>
            <person name="Martinez A.T."/>
            <person name="Grigoriev I.V."/>
        </authorList>
    </citation>
    <scope>NUCLEOTIDE SEQUENCE</scope>
    <source>
        <strain evidence="1">CBS 247.69</strain>
    </source>
</reference>
<dbReference type="Proteomes" id="UP000807353">
    <property type="component" value="Unassembled WGS sequence"/>
</dbReference>
<dbReference type="GO" id="GO:0016791">
    <property type="term" value="F:phosphatase activity"/>
    <property type="evidence" value="ECO:0007669"/>
    <property type="project" value="TreeGrafter"/>
</dbReference>
<comment type="caution">
    <text evidence="1">The sequence shown here is derived from an EMBL/GenBank/DDBJ whole genome shotgun (WGS) entry which is preliminary data.</text>
</comment>
<gene>
    <name evidence="1" type="ORF">BDZ94DRAFT_958555</name>
</gene>
<organism evidence="1 2">
    <name type="scientific">Collybia nuda</name>
    <dbReference type="NCBI Taxonomy" id="64659"/>
    <lineage>
        <taxon>Eukaryota</taxon>
        <taxon>Fungi</taxon>
        <taxon>Dikarya</taxon>
        <taxon>Basidiomycota</taxon>
        <taxon>Agaricomycotina</taxon>
        <taxon>Agaricomycetes</taxon>
        <taxon>Agaricomycetidae</taxon>
        <taxon>Agaricales</taxon>
        <taxon>Tricholomatineae</taxon>
        <taxon>Clitocybaceae</taxon>
        <taxon>Collybia</taxon>
    </lineage>
</organism>